<dbReference type="InterPro" id="IPR009057">
    <property type="entry name" value="Homeodomain-like_sf"/>
</dbReference>
<dbReference type="SUPFAM" id="SSF46689">
    <property type="entry name" value="Homeodomain-like"/>
    <property type="match status" value="1"/>
</dbReference>
<evidence type="ECO:0000259" key="2">
    <source>
        <dbReference type="Pfam" id="PF13936"/>
    </source>
</evidence>
<accession>F2UY20</accession>
<evidence type="ECO:0000256" key="1">
    <source>
        <dbReference type="SAM" id="MobiDB-lite"/>
    </source>
</evidence>
<dbReference type="InterPro" id="IPR025246">
    <property type="entry name" value="IS30-like_HTH"/>
</dbReference>
<evidence type="ECO:0000313" key="3">
    <source>
        <dbReference type="EMBL" id="EGE38121.2"/>
    </source>
</evidence>
<reference evidence="3 4" key="2">
    <citation type="submission" date="2011-10" db="EMBL/GenBank/DDBJ databases">
        <title>The Genome Sequence of Actinomyces viscosus C505.</title>
        <authorList>
            <consortium name="The Broad Institute Genome Sequencing Platform"/>
            <consortium name="The Broad Institute Genome Sequencing Center for Infectious Disease"/>
            <person name="Earl A."/>
            <person name="Ward D."/>
            <person name="Feldgarden M."/>
            <person name="Gevers D."/>
            <person name="Sibley C.D."/>
            <person name="Field T.R."/>
            <person name="Grinwis M."/>
            <person name="Eshaghurshan C.S."/>
            <person name="Surette M.G."/>
            <person name="Young S.K."/>
            <person name="Zeng Q."/>
            <person name="Gargeya S."/>
            <person name="Fitzgerald M."/>
            <person name="Haas B."/>
            <person name="Abouelleil A."/>
            <person name="Alvarado L."/>
            <person name="Arachchi H.M."/>
            <person name="Berlin A."/>
            <person name="Brown A."/>
            <person name="Chapman S.B."/>
            <person name="Chen Z."/>
            <person name="Dunbar C."/>
            <person name="Freedman E."/>
            <person name="Gearin G."/>
            <person name="Goldberg J."/>
            <person name="Griggs A."/>
            <person name="Gujja S."/>
            <person name="Heiman D."/>
            <person name="Howarth C."/>
            <person name="Larson L."/>
            <person name="Lui A."/>
            <person name="MacDonald P.J.P."/>
            <person name="Montmayeur A."/>
            <person name="Murphy C."/>
            <person name="Neiman D."/>
            <person name="Pearson M."/>
            <person name="Priest M."/>
            <person name="Roberts A."/>
            <person name="Saif S."/>
            <person name="Shea T."/>
            <person name="Shenoy N."/>
            <person name="Sisk P."/>
            <person name="Stolte C."/>
            <person name="Sykes S."/>
            <person name="Wortman J."/>
            <person name="Nusbaum C."/>
            <person name="Birren B."/>
        </authorList>
    </citation>
    <scope>NUCLEOTIDE SEQUENCE [LARGE SCALE GENOMIC DNA]</scope>
    <source>
        <strain evidence="3 4">C505</strain>
    </source>
</reference>
<sequence length="183" mass="19886">MGLLIVALSLPHSKQWEACCRYVMGVVDLVVVPMGRGSSQAEDPGSSLDVAGRADTEQGNRTSASAEAASAIHPARAAQDTQQHTATPPRRINRYLRPQLVEEMVALHQAGQTVAQIATRFGFHRTTVARHLKQAGETLRTDLADPAFQEQVRQVYAELGTVKHTAQRLGVSKDAVRKVVRGE</sequence>
<feature type="region of interest" description="Disordered" evidence="1">
    <location>
        <begin position="37"/>
        <end position="90"/>
    </location>
</feature>
<feature type="compositionally biased region" description="Low complexity" evidence="1">
    <location>
        <begin position="63"/>
        <end position="78"/>
    </location>
</feature>
<evidence type="ECO:0000313" key="4">
    <source>
        <dbReference type="Proteomes" id="UP000004668"/>
    </source>
</evidence>
<reference evidence="4" key="1">
    <citation type="submission" date="2010-02" db="EMBL/GenBank/DDBJ databases">
        <title>The Genome Sequence of Prevotella oris strain C735.</title>
        <authorList>
            <consortium name="The Broad Institute Genome Sequencing Platform"/>
            <person name="Ward D."/>
            <person name="Feldgarden M."/>
            <person name="Earl A."/>
            <person name="Young S.K."/>
            <person name="Zeng Q."/>
            <person name="Koehrsen M."/>
            <person name="Alvarado L."/>
            <person name="Berlin A."/>
            <person name="Bochicchio J."/>
            <person name="Borenstein D."/>
            <person name="Chapman S.B."/>
            <person name="Chen Z."/>
            <person name="Engels R."/>
            <person name="Freedman E."/>
            <person name="Gellesch M."/>
            <person name="Goldberg J."/>
            <person name="Griggs A."/>
            <person name="Gujja S."/>
            <person name="Heilman E."/>
            <person name="Heiman D."/>
            <person name="Hepburn T."/>
            <person name="Howarth C."/>
            <person name="Jen D."/>
            <person name="Larson L."/>
            <person name="Mehta T."/>
            <person name="Park D."/>
            <person name="Pearson M."/>
            <person name="Roberts A."/>
            <person name="Saif S."/>
            <person name="Shea T."/>
            <person name="Shenoy N."/>
            <person name="Sisk P."/>
            <person name="Stolte C."/>
            <person name="Sykes S."/>
            <person name="Thomson T."/>
            <person name="Walk T."/>
            <person name="White J."/>
            <person name="Yandava C."/>
            <person name="Sibley C.D."/>
            <person name="Field T.R."/>
            <person name="Grinwis M."/>
            <person name="Eshaghurshan C.S."/>
            <person name="Surette M.G."/>
            <person name="Haas B."/>
            <person name="Nusbaum C."/>
            <person name="Birren B."/>
        </authorList>
    </citation>
    <scope>NUCLEOTIDE SEQUENCE [LARGE SCALE GENOMIC DNA]</scope>
    <source>
        <strain evidence="4">C505</strain>
    </source>
</reference>
<dbReference type="HOGENOM" id="CLU_1472250_0_0_11"/>
<protein>
    <recommendedName>
        <fullName evidence="2">Transposase IS30-like HTH domain-containing protein</fullName>
    </recommendedName>
</protein>
<dbReference type="AlphaFoldDB" id="F2UY20"/>
<dbReference type="Gene3D" id="1.10.10.60">
    <property type="entry name" value="Homeodomain-like"/>
    <property type="match status" value="1"/>
</dbReference>
<gene>
    <name evidence="3" type="ORF">HMPREF0059_00974</name>
</gene>
<proteinExistence type="predicted"/>
<organism evidence="3 4">
    <name type="scientific">Actinomyces viscosus C505</name>
    <dbReference type="NCBI Taxonomy" id="562973"/>
    <lineage>
        <taxon>Bacteria</taxon>
        <taxon>Bacillati</taxon>
        <taxon>Actinomycetota</taxon>
        <taxon>Actinomycetes</taxon>
        <taxon>Actinomycetales</taxon>
        <taxon>Actinomycetaceae</taxon>
        <taxon>Actinomyces</taxon>
    </lineage>
</organism>
<feature type="domain" description="Transposase IS30-like HTH" evidence="2">
    <location>
        <begin position="94"/>
        <end position="134"/>
    </location>
</feature>
<dbReference type="Pfam" id="PF13936">
    <property type="entry name" value="HTH_38"/>
    <property type="match status" value="1"/>
</dbReference>
<comment type="caution">
    <text evidence="3">The sequence shown here is derived from an EMBL/GenBank/DDBJ whole genome shotgun (WGS) entry which is preliminary data.</text>
</comment>
<dbReference type="EMBL" id="ACRE02000050">
    <property type="protein sequence ID" value="EGE38121.2"/>
    <property type="molecule type" value="Genomic_DNA"/>
</dbReference>
<dbReference type="Proteomes" id="UP000004668">
    <property type="component" value="Unassembled WGS sequence"/>
</dbReference>
<name>F2UY20_ACTVI</name>